<evidence type="ECO:0000256" key="1">
    <source>
        <dbReference type="SAM" id="Coils"/>
    </source>
</evidence>
<accession>A0A2T9YJ27</accession>
<organism evidence="2 3">
    <name type="scientific">Smittium simulii</name>
    <dbReference type="NCBI Taxonomy" id="133385"/>
    <lineage>
        <taxon>Eukaryota</taxon>
        <taxon>Fungi</taxon>
        <taxon>Fungi incertae sedis</taxon>
        <taxon>Zoopagomycota</taxon>
        <taxon>Kickxellomycotina</taxon>
        <taxon>Harpellomycetes</taxon>
        <taxon>Harpellales</taxon>
        <taxon>Legeriomycetaceae</taxon>
        <taxon>Smittium</taxon>
    </lineage>
</organism>
<protein>
    <submittedName>
        <fullName evidence="2">Uncharacterized protein</fullName>
    </submittedName>
</protein>
<proteinExistence type="predicted"/>
<reference evidence="2 3" key="1">
    <citation type="journal article" date="2018" name="MBio">
        <title>Comparative Genomics Reveals the Core Gene Toolbox for the Fungus-Insect Symbiosis.</title>
        <authorList>
            <person name="Wang Y."/>
            <person name="Stata M."/>
            <person name="Wang W."/>
            <person name="Stajich J.E."/>
            <person name="White M.M."/>
            <person name="Moncalvo J.M."/>
        </authorList>
    </citation>
    <scope>NUCLEOTIDE SEQUENCE [LARGE SCALE GENOMIC DNA]</scope>
    <source>
        <strain evidence="2 3">SWE-8-4</strain>
    </source>
</reference>
<dbReference type="Proteomes" id="UP000245383">
    <property type="component" value="Unassembled WGS sequence"/>
</dbReference>
<feature type="coiled-coil region" evidence="1">
    <location>
        <begin position="108"/>
        <end position="161"/>
    </location>
</feature>
<dbReference type="OrthoDB" id="5600350at2759"/>
<dbReference type="AlphaFoldDB" id="A0A2T9YJ27"/>
<keyword evidence="1" id="KW-0175">Coiled coil</keyword>
<keyword evidence="3" id="KW-1185">Reference proteome</keyword>
<dbReference type="EMBL" id="MBFR01000166">
    <property type="protein sequence ID" value="PVU92331.1"/>
    <property type="molecule type" value="Genomic_DNA"/>
</dbReference>
<gene>
    <name evidence="2" type="ORF">BB561_003904</name>
</gene>
<evidence type="ECO:0000313" key="3">
    <source>
        <dbReference type="Proteomes" id="UP000245383"/>
    </source>
</evidence>
<comment type="caution">
    <text evidence="2">The sequence shown here is derived from an EMBL/GenBank/DDBJ whole genome shotgun (WGS) entry which is preliminary data.</text>
</comment>
<name>A0A2T9YJ27_9FUNG</name>
<sequence>MIKLNITDESRITVNLFTKNSSFKDIDLNETKLQKNLTYTVMESVVKHMVEWGSGSRGLLDTASCLDAMGLLIEAKEFLIASWKVYDQSNLRNNQVKKMKSDWLLGATDHHNDQLNNKKTEKEQINAEYKIQYLSIDKEMYNEKNQEIYKYNNENNLAKNNIDRADIVAYLEALDQKTNIHTNNNILQGVSYNSQEKNNVLNSKNSVDYRIFQSPIKKNKNITINEKDYVDDELAMDIPAFVVSGNKINANKATEKSLFSSPLPKKNSKNFENFDKKLLSYSKTPLRSPRSIYPFVKSQMDCKTPTKKSQKSVKLT</sequence>
<evidence type="ECO:0000313" key="2">
    <source>
        <dbReference type="EMBL" id="PVU92331.1"/>
    </source>
</evidence>